<dbReference type="Proteomes" id="UP001500016">
    <property type="component" value="Unassembled WGS sequence"/>
</dbReference>
<evidence type="ECO:0000313" key="2">
    <source>
        <dbReference type="Proteomes" id="UP001500016"/>
    </source>
</evidence>
<keyword evidence="2" id="KW-1185">Reference proteome</keyword>
<name>A0ABN2WMG2_9ACTN</name>
<dbReference type="EMBL" id="BAAAPE010000016">
    <property type="protein sequence ID" value="GAA2095035.1"/>
    <property type="molecule type" value="Genomic_DNA"/>
</dbReference>
<protein>
    <submittedName>
        <fullName evidence="1">Uncharacterized protein</fullName>
    </submittedName>
</protein>
<comment type="caution">
    <text evidence="1">The sequence shown here is derived from an EMBL/GenBank/DDBJ whole genome shotgun (WGS) entry which is preliminary data.</text>
</comment>
<organism evidence="1 2">
    <name type="scientific">Streptomyces albiaxialis</name>
    <dbReference type="NCBI Taxonomy" id="329523"/>
    <lineage>
        <taxon>Bacteria</taxon>
        <taxon>Bacillati</taxon>
        <taxon>Actinomycetota</taxon>
        <taxon>Actinomycetes</taxon>
        <taxon>Kitasatosporales</taxon>
        <taxon>Streptomycetaceae</taxon>
        <taxon>Streptomyces</taxon>
    </lineage>
</organism>
<gene>
    <name evidence="1" type="ORF">GCM10009801_63550</name>
</gene>
<evidence type="ECO:0000313" key="1">
    <source>
        <dbReference type="EMBL" id="GAA2095035.1"/>
    </source>
</evidence>
<sequence length="77" mass="8370">MVGEELAAGLRAVEEFENVEYVLEHCGSLVRVVRACGASVRCIRAVACEWCIRAVRACGACVVHASCVSRRFSLPFP</sequence>
<reference evidence="1 2" key="1">
    <citation type="journal article" date="2019" name="Int. J. Syst. Evol. Microbiol.">
        <title>The Global Catalogue of Microorganisms (GCM) 10K type strain sequencing project: providing services to taxonomists for standard genome sequencing and annotation.</title>
        <authorList>
            <consortium name="The Broad Institute Genomics Platform"/>
            <consortium name="The Broad Institute Genome Sequencing Center for Infectious Disease"/>
            <person name="Wu L."/>
            <person name="Ma J."/>
        </authorList>
    </citation>
    <scope>NUCLEOTIDE SEQUENCE [LARGE SCALE GENOMIC DNA]</scope>
    <source>
        <strain evidence="1 2">JCM 15478</strain>
    </source>
</reference>
<accession>A0ABN2WMG2</accession>
<proteinExistence type="predicted"/>